<evidence type="ECO:0000256" key="8">
    <source>
        <dbReference type="ARBA" id="ARBA00022723"/>
    </source>
</evidence>
<dbReference type="Gene3D" id="2.30.30.140">
    <property type="match status" value="1"/>
</dbReference>
<dbReference type="InterPro" id="IPR046341">
    <property type="entry name" value="SET_dom_sf"/>
</dbReference>
<feature type="domain" description="MBD" evidence="20">
    <location>
        <begin position="507"/>
        <end position="575"/>
    </location>
</feature>
<dbReference type="GO" id="GO:0070828">
    <property type="term" value="P:heterochromatin organization"/>
    <property type="evidence" value="ECO:0007669"/>
    <property type="project" value="TreeGrafter"/>
</dbReference>
<evidence type="ECO:0000313" key="22">
    <source>
        <dbReference type="Proteomes" id="UP000639338"/>
    </source>
</evidence>
<dbReference type="Pfam" id="PF01429">
    <property type="entry name" value="MBD"/>
    <property type="match status" value="1"/>
</dbReference>
<accession>A0A834XWM4</accession>
<keyword evidence="8" id="KW-0479">Metal-binding</keyword>
<dbReference type="InterPro" id="IPR016177">
    <property type="entry name" value="DNA-bd_dom_sf"/>
</dbReference>
<dbReference type="PROSITE" id="PS50867">
    <property type="entry name" value="PRE_SET"/>
    <property type="match status" value="1"/>
</dbReference>
<dbReference type="InterPro" id="IPR003616">
    <property type="entry name" value="Post-SET_dom"/>
</dbReference>
<dbReference type="GO" id="GO:0003677">
    <property type="term" value="F:DNA binding"/>
    <property type="evidence" value="ECO:0007669"/>
    <property type="project" value="InterPro"/>
</dbReference>
<evidence type="ECO:0000256" key="9">
    <source>
        <dbReference type="ARBA" id="ARBA00022737"/>
    </source>
</evidence>
<evidence type="ECO:0000256" key="10">
    <source>
        <dbReference type="ARBA" id="ARBA00022833"/>
    </source>
</evidence>
<dbReference type="SMART" id="SM00391">
    <property type="entry name" value="MBD"/>
    <property type="match status" value="1"/>
</dbReference>
<keyword evidence="11" id="KW-0156">Chromatin regulator</keyword>
<evidence type="ECO:0000259" key="19">
    <source>
        <dbReference type="PROSITE" id="PS50868"/>
    </source>
</evidence>
<feature type="region of interest" description="Disordered" evidence="16">
    <location>
        <begin position="858"/>
        <end position="878"/>
    </location>
</feature>
<dbReference type="InterPro" id="IPR041291">
    <property type="entry name" value="TUDOR_5"/>
</dbReference>
<comment type="subcellular location">
    <subcellularLocation>
        <location evidence="2">Chromosome</location>
    </subcellularLocation>
    <subcellularLocation>
        <location evidence="1">Nucleus</location>
    </subcellularLocation>
</comment>
<dbReference type="Proteomes" id="UP000639338">
    <property type="component" value="Unassembled WGS sequence"/>
</dbReference>
<keyword evidence="9" id="KW-0677">Repeat</keyword>
<keyword evidence="7" id="KW-0949">S-adenosyl-L-methionine</keyword>
<sequence>MNCDIITIDSDSNDEPKKSNVEDDIIILDDDDDDEIHVTEPVQTNKTRGVSIDSINKSLSPSQSSSSSALSLSTSLGNFNGMTIDSLNDVSIQEEIVINGTDDNDDIIINNQDDASVNNKNKINLEYGLPSSGPLIRRRVECNCKVLVKKNSSMPWIEAKVNSIISQHPALYRVKYVHKKYNNKLTSVFGNDLALCLVSSVIIPVGTQVVATTDDSTFMEACYFYGVIAEQPKPTNKYRYLIFFDNATLKYVVHKNIYIISENKLNFWEDMPNEIRDFVKIYFEKYPECNMIKLHENQILKTEWNGKWWLSTVLKLDSSLVQIFFNKVGRTEWIYRGSGRFKTLDQNKTVSVLPEKLDTTESDVGATSTITYSSSSSSLSSSSYDYKSVAKKSTSSQQQQQQQQQPQVSTFESTFESIFESTPSSPQKTLPLKRKIPLLKKRSEEFTKTKISHTQQSLSPPRLPSTKKPSHSIVQYKTQNNISPVTFISHKCSSKCIKHIPYTPEDFKGYSMLSIPLLCGWSRQRCKGNNNNIEIIIYQAPCGRRIENIKHLHKYLSKTKSSMSVDLFDFDHFTNCLTEFVIDTCYVNIKDLSYGSENIPVPCVNEIDCIHPESIRYTTKREPTEGVHLNLDTNFLCGCDCEDDCSDKTKCQCWQLTMQGASFDGRVPTNYVGYVYKRLPEPVSTGIYECNANCKCSVNTCLNRVVQHPLKLKLQVFRTLTRGWGIRCLNDVPIGSFICIYAGRLLTEQGANEGGKNYGDEYLAELDYVEVVEAMKADYEGEAIEPLTEDPLSLDDTISNRSPIKKFGTYEYDHEFIIEHYDGPNLNGQTIKKKLRKRKYNHDDVDDDDDDNDIIDLGSSDTDTAEEKECNTPVTSKISNKKSRDKSVLDYYGPNESIYVVDGKTAGNIGRYFNHSCDPNVFVQNVFVDTHDVRFPWVAFFASKFIRAGEELTWNYNYAVNSIPGKSIICRCGAKNCQGRLL</sequence>
<dbReference type="Gene3D" id="2.170.270.10">
    <property type="entry name" value="SET domain"/>
    <property type="match status" value="2"/>
</dbReference>
<proteinExistence type="predicted"/>
<evidence type="ECO:0008006" key="23">
    <source>
        <dbReference type="Google" id="ProtNLM"/>
    </source>
</evidence>
<dbReference type="OrthoDB" id="5792673at2759"/>
<dbReference type="InterPro" id="IPR041292">
    <property type="entry name" value="Tudor_4"/>
</dbReference>
<dbReference type="PROSITE" id="PS50868">
    <property type="entry name" value="POST_SET"/>
    <property type="match status" value="1"/>
</dbReference>
<evidence type="ECO:0000256" key="14">
    <source>
        <dbReference type="ARBA" id="ARBA00023163"/>
    </source>
</evidence>
<evidence type="ECO:0000256" key="6">
    <source>
        <dbReference type="ARBA" id="ARBA00022679"/>
    </source>
</evidence>
<dbReference type="PROSITE" id="PS50982">
    <property type="entry name" value="MBD"/>
    <property type="match status" value="1"/>
</dbReference>
<evidence type="ECO:0000256" key="2">
    <source>
        <dbReference type="ARBA" id="ARBA00004286"/>
    </source>
</evidence>
<dbReference type="Pfam" id="PF00856">
    <property type="entry name" value="SET"/>
    <property type="match status" value="1"/>
</dbReference>
<evidence type="ECO:0000256" key="7">
    <source>
        <dbReference type="ARBA" id="ARBA00022691"/>
    </source>
</evidence>
<keyword evidence="5" id="KW-0489">Methyltransferase</keyword>
<dbReference type="GO" id="GO:0008270">
    <property type="term" value="F:zinc ion binding"/>
    <property type="evidence" value="ECO:0007669"/>
    <property type="project" value="InterPro"/>
</dbReference>
<dbReference type="GO" id="GO:0046974">
    <property type="term" value="F:histone H3K9 methyltransferase activity"/>
    <property type="evidence" value="ECO:0007669"/>
    <property type="project" value="TreeGrafter"/>
</dbReference>
<evidence type="ECO:0000256" key="15">
    <source>
        <dbReference type="ARBA" id="ARBA00023242"/>
    </source>
</evidence>
<keyword evidence="14" id="KW-0804">Transcription</keyword>
<feature type="region of interest" description="Disordered" evidence="16">
    <location>
        <begin position="1"/>
        <end position="20"/>
    </location>
</feature>
<dbReference type="GO" id="GO:0005694">
    <property type="term" value="C:chromosome"/>
    <property type="evidence" value="ECO:0007669"/>
    <property type="project" value="UniProtKB-SubCell"/>
</dbReference>
<dbReference type="PROSITE" id="PS50280">
    <property type="entry name" value="SET"/>
    <property type="match status" value="1"/>
</dbReference>
<keyword evidence="22" id="KW-1185">Reference proteome</keyword>
<name>A0A834XWM4_APHGI</name>
<dbReference type="InterPro" id="IPR051516">
    <property type="entry name" value="SETDB_methyltransferase"/>
</dbReference>
<evidence type="ECO:0000256" key="13">
    <source>
        <dbReference type="ARBA" id="ARBA00023054"/>
    </source>
</evidence>
<keyword evidence="12" id="KW-0805">Transcription regulation</keyword>
<keyword evidence="4" id="KW-0678">Repressor</keyword>
<reference evidence="21 22" key="1">
    <citation type="submission" date="2020-08" db="EMBL/GenBank/DDBJ databases">
        <title>Aphidius gifuensis genome sequencing and assembly.</title>
        <authorList>
            <person name="Du Z."/>
        </authorList>
    </citation>
    <scope>NUCLEOTIDE SEQUENCE [LARGE SCALE GENOMIC DNA]</scope>
    <source>
        <strain evidence="21">YNYX2018</strain>
        <tissue evidence="21">Adults</tissue>
    </source>
</reference>
<comment type="caution">
    <text evidence="21">The sequence shown here is derived from an EMBL/GenBank/DDBJ whole genome shotgun (WGS) entry which is preliminary data.</text>
</comment>
<organism evidence="21 22">
    <name type="scientific">Aphidius gifuensis</name>
    <name type="common">Parasitoid wasp</name>
    <dbReference type="NCBI Taxonomy" id="684658"/>
    <lineage>
        <taxon>Eukaryota</taxon>
        <taxon>Metazoa</taxon>
        <taxon>Ecdysozoa</taxon>
        <taxon>Arthropoda</taxon>
        <taxon>Hexapoda</taxon>
        <taxon>Insecta</taxon>
        <taxon>Pterygota</taxon>
        <taxon>Neoptera</taxon>
        <taxon>Endopterygota</taxon>
        <taxon>Hymenoptera</taxon>
        <taxon>Apocrita</taxon>
        <taxon>Ichneumonoidea</taxon>
        <taxon>Braconidae</taxon>
        <taxon>Aphidiinae</taxon>
        <taxon>Aphidius</taxon>
    </lineage>
</organism>
<dbReference type="AlphaFoldDB" id="A0A834XWM4"/>
<gene>
    <name evidence="21" type="ORF">HCN44_004317</name>
</gene>
<dbReference type="InterPro" id="IPR001214">
    <property type="entry name" value="SET_dom"/>
</dbReference>
<dbReference type="SUPFAM" id="SSF54171">
    <property type="entry name" value="DNA-binding domain"/>
    <property type="match status" value="1"/>
</dbReference>
<evidence type="ECO:0000256" key="12">
    <source>
        <dbReference type="ARBA" id="ARBA00023015"/>
    </source>
</evidence>
<dbReference type="GO" id="GO:0032259">
    <property type="term" value="P:methylation"/>
    <property type="evidence" value="ECO:0007669"/>
    <property type="project" value="UniProtKB-KW"/>
</dbReference>
<dbReference type="SMART" id="SM00468">
    <property type="entry name" value="PreSET"/>
    <property type="match status" value="1"/>
</dbReference>
<dbReference type="Pfam" id="PF18359">
    <property type="entry name" value="Tudor_5"/>
    <property type="match status" value="1"/>
</dbReference>
<dbReference type="PANTHER" id="PTHR46024">
    <property type="entry name" value="HISTONE-LYSINE N-METHYLTRANSFERASE EGGLESS"/>
    <property type="match status" value="1"/>
</dbReference>
<keyword evidence="15" id="KW-0539">Nucleus</keyword>
<evidence type="ECO:0000256" key="16">
    <source>
        <dbReference type="SAM" id="MobiDB-lite"/>
    </source>
</evidence>
<dbReference type="Pfam" id="PF05033">
    <property type="entry name" value="Pre-SET"/>
    <property type="match status" value="1"/>
</dbReference>
<feature type="domain" description="Post-SET" evidence="19">
    <location>
        <begin position="966"/>
        <end position="982"/>
    </location>
</feature>
<dbReference type="GO" id="GO:0005634">
    <property type="term" value="C:nucleus"/>
    <property type="evidence" value="ECO:0007669"/>
    <property type="project" value="UniProtKB-SubCell"/>
</dbReference>
<evidence type="ECO:0000259" key="18">
    <source>
        <dbReference type="PROSITE" id="PS50867"/>
    </source>
</evidence>
<evidence type="ECO:0000256" key="3">
    <source>
        <dbReference type="ARBA" id="ARBA00022454"/>
    </source>
</evidence>
<dbReference type="SMART" id="SM00317">
    <property type="entry name" value="SET"/>
    <property type="match status" value="1"/>
</dbReference>
<evidence type="ECO:0000256" key="5">
    <source>
        <dbReference type="ARBA" id="ARBA00022603"/>
    </source>
</evidence>
<keyword evidence="6" id="KW-0808">Transferase</keyword>
<keyword evidence="10" id="KW-0862">Zinc</keyword>
<dbReference type="SUPFAM" id="SSF82199">
    <property type="entry name" value="SET domain"/>
    <property type="match status" value="1"/>
</dbReference>
<evidence type="ECO:0000259" key="17">
    <source>
        <dbReference type="PROSITE" id="PS50280"/>
    </source>
</evidence>
<dbReference type="InterPro" id="IPR007728">
    <property type="entry name" value="Pre-SET_dom"/>
</dbReference>
<dbReference type="GO" id="GO:0010629">
    <property type="term" value="P:negative regulation of gene expression"/>
    <property type="evidence" value="ECO:0007669"/>
    <property type="project" value="TreeGrafter"/>
</dbReference>
<evidence type="ECO:0000256" key="1">
    <source>
        <dbReference type="ARBA" id="ARBA00004123"/>
    </source>
</evidence>
<dbReference type="Pfam" id="PF18358">
    <property type="entry name" value="Tudor_4"/>
    <property type="match status" value="1"/>
</dbReference>
<evidence type="ECO:0000259" key="20">
    <source>
        <dbReference type="PROSITE" id="PS50982"/>
    </source>
</evidence>
<dbReference type="CDD" id="cd10517">
    <property type="entry name" value="SET_SETDB1"/>
    <property type="match status" value="1"/>
</dbReference>
<feature type="region of interest" description="Disordered" evidence="16">
    <location>
        <begin position="446"/>
        <end position="469"/>
    </location>
</feature>
<dbReference type="EMBL" id="JACMRX010000002">
    <property type="protein sequence ID" value="KAF7994845.1"/>
    <property type="molecule type" value="Genomic_DNA"/>
</dbReference>
<evidence type="ECO:0000256" key="4">
    <source>
        <dbReference type="ARBA" id="ARBA00022491"/>
    </source>
</evidence>
<feature type="domain" description="SET" evidence="17">
    <location>
        <begin position="712"/>
        <end position="957"/>
    </location>
</feature>
<dbReference type="PANTHER" id="PTHR46024:SF1">
    <property type="entry name" value="HISTONE-LYSINE N-METHYLTRANSFERASE EGGLESS"/>
    <property type="match status" value="1"/>
</dbReference>
<feature type="domain" description="Pre-SET" evidence="18">
    <location>
        <begin position="637"/>
        <end position="709"/>
    </location>
</feature>
<protein>
    <recommendedName>
        <fullName evidence="23">Histone-lysine N-methyltransferase</fullName>
    </recommendedName>
</protein>
<evidence type="ECO:0000256" key="11">
    <source>
        <dbReference type="ARBA" id="ARBA00022853"/>
    </source>
</evidence>
<dbReference type="InterPro" id="IPR001739">
    <property type="entry name" value="Methyl_CpG_DNA-bd"/>
</dbReference>
<keyword evidence="3" id="KW-0158">Chromosome</keyword>
<evidence type="ECO:0000313" key="21">
    <source>
        <dbReference type="EMBL" id="KAF7994845.1"/>
    </source>
</evidence>
<keyword evidence="13" id="KW-0175">Coiled coil</keyword>